<evidence type="ECO:0000256" key="4">
    <source>
        <dbReference type="ARBA" id="ARBA00023136"/>
    </source>
</evidence>
<keyword evidence="3 6" id="KW-1133">Transmembrane helix</keyword>
<dbReference type="PANTHER" id="PTHR31357">
    <property type="entry name" value="SERPENTINE RECEPTOR CLASS ALPHA-10"/>
    <property type="match status" value="1"/>
</dbReference>
<dbReference type="InterPro" id="IPR051080">
    <property type="entry name" value="Nematode_rcpt-like_serp_alpha"/>
</dbReference>
<evidence type="ECO:0000256" key="1">
    <source>
        <dbReference type="ARBA" id="ARBA00004141"/>
    </source>
</evidence>
<gene>
    <name evidence="7" type="ORF">TELCIR_02228</name>
</gene>
<evidence type="ECO:0000256" key="6">
    <source>
        <dbReference type="SAM" id="Phobius"/>
    </source>
</evidence>
<organism evidence="7 8">
    <name type="scientific">Teladorsagia circumcincta</name>
    <name type="common">Brown stomach worm</name>
    <name type="synonym">Ostertagia circumcincta</name>
    <dbReference type="NCBI Taxonomy" id="45464"/>
    <lineage>
        <taxon>Eukaryota</taxon>
        <taxon>Metazoa</taxon>
        <taxon>Ecdysozoa</taxon>
        <taxon>Nematoda</taxon>
        <taxon>Chromadorea</taxon>
        <taxon>Rhabditida</taxon>
        <taxon>Rhabditina</taxon>
        <taxon>Rhabditomorpha</taxon>
        <taxon>Strongyloidea</taxon>
        <taxon>Trichostrongylidae</taxon>
        <taxon>Teladorsagia</taxon>
    </lineage>
</organism>
<evidence type="ECO:0000256" key="2">
    <source>
        <dbReference type="ARBA" id="ARBA00022692"/>
    </source>
</evidence>
<dbReference type="GO" id="GO:0004984">
    <property type="term" value="F:olfactory receptor activity"/>
    <property type="evidence" value="ECO:0007669"/>
    <property type="project" value="TreeGrafter"/>
</dbReference>
<proteinExistence type="inferred from homology"/>
<dbReference type="GO" id="GO:0016020">
    <property type="term" value="C:membrane"/>
    <property type="evidence" value="ECO:0007669"/>
    <property type="project" value="UniProtKB-SubCell"/>
</dbReference>
<evidence type="ECO:0000256" key="3">
    <source>
        <dbReference type="ARBA" id="ARBA00022989"/>
    </source>
</evidence>
<comment type="subcellular location">
    <subcellularLocation>
        <location evidence="1">Membrane</location>
        <topology evidence="1">Multi-pass membrane protein</topology>
    </subcellularLocation>
</comment>
<comment type="similarity">
    <text evidence="5">Belongs to the nematode receptor-like protein sra family.</text>
</comment>
<dbReference type="EMBL" id="KZ345112">
    <property type="protein sequence ID" value="PIO75716.1"/>
    <property type="molecule type" value="Genomic_DNA"/>
</dbReference>
<evidence type="ECO:0000313" key="7">
    <source>
        <dbReference type="EMBL" id="PIO75716.1"/>
    </source>
</evidence>
<dbReference type="AlphaFoldDB" id="A0A2G9V000"/>
<evidence type="ECO:0000256" key="5">
    <source>
        <dbReference type="ARBA" id="ARBA00037994"/>
    </source>
</evidence>
<feature type="transmembrane region" description="Helical" evidence="6">
    <location>
        <begin position="28"/>
        <end position="50"/>
    </location>
</feature>
<dbReference type="OrthoDB" id="5820030at2759"/>
<evidence type="ECO:0000313" key="8">
    <source>
        <dbReference type="Proteomes" id="UP000230423"/>
    </source>
</evidence>
<keyword evidence="4 6" id="KW-0472">Membrane</keyword>
<feature type="transmembrane region" description="Helical" evidence="6">
    <location>
        <begin position="62"/>
        <end position="87"/>
    </location>
</feature>
<dbReference type="Pfam" id="PF10292">
    <property type="entry name" value="7TM_GPCR_Srab"/>
    <property type="match status" value="1"/>
</dbReference>
<dbReference type="Proteomes" id="UP000230423">
    <property type="component" value="Unassembled WGS sequence"/>
</dbReference>
<accession>A0A2G9V000</accession>
<dbReference type="PANTHER" id="PTHR31357:SF5">
    <property type="entry name" value="SERPENTINE RECEPTOR CLASS ALPHA-1-RELATED"/>
    <property type="match status" value="1"/>
</dbReference>
<name>A0A2G9V000_TELCI</name>
<protein>
    <submittedName>
        <fullName evidence="7">Uncharacterized protein</fullName>
    </submittedName>
</protein>
<keyword evidence="8" id="KW-1185">Reference proteome</keyword>
<keyword evidence="2 6" id="KW-0812">Transmembrane</keyword>
<reference evidence="7 8" key="1">
    <citation type="submission" date="2015-09" db="EMBL/GenBank/DDBJ databases">
        <title>Draft genome of the parasitic nematode Teladorsagia circumcincta isolate WARC Sus (inbred).</title>
        <authorList>
            <person name="Mitreva M."/>
        </authorList>
    </citation>
    <scope>NUCLEOTIDE SEQUENCE [LARGE SCALE GENOMIC DNA]</scope>
    <source>
        <strain evidence="7 8">S</strain>
    </source>
</reference>
<sequence>MLFRTVRLKKSSSQQSYQLRENANVIRVMLPLTVFQTMCYLIFSFGYPVIFAIRSNTSAATFWTLLTTMYIMPYYTTVSPILMWLIIRWSKQMNATKLKSLSVETKSERDVYFRELDRVWNAVPPN</sequence>
<dbReference type="InterPro" id="IPR019408">
    <property type="entry name" value="7TM_GPCR_serpentine_rcpt_Srab"/>
</dbReference>